<evidence type="ECO:0000256" key="4">
    <source>
        <dbReference type="ARBA" id="ARBA00022801"/>
    </source>
</evidence>
<organism evidence="6 7">
    <name type="scientific">Neotoma lepida</name>
    <name type="common">Desert woodrat</name>
    <dbReference type="NCBI Taxonomy" id="56216"/>
    <lineage>
        <taxon>Eukaryota</taxon>
        <taxon>Metazoa</taxon>
        <taxon>Chordata</taxon>
        <taxon>Craniata</taxon>
        <taxon>Vertebrata</taxon>
        <taxon>Euteleostomi</taxon>
        <taxon>Mammalia</taxon>
        <taxon>Eutheria</taxon>
        <taxon>Euarchontoglires</taxon>
        <taxon>Glires</taxon>
        <taxon>Rodentia</taxon>
        <taxon>Myomorpha</taxon>
        <taxon>Muroidea</taxon>
        <taxon>Cricetidae</taxon>
        <taxon>Neotominae</taxon>
        <taxon>Neotoma</taxon>
    </lineage>
</organism>
<evidence type="ECO:0008006" key="8">
    <source>
        <dbReference type="Google" id="ProtNLM"/>
    </source>
</evidence>
<dbReference type="GO" id="GO:0060055">
    <property type="term" value="P:angiogenesis involved in wound healing"/>
    <property type="evidence" value="ECO:0007669"/>
    <property type="project" value="TreeGrafter"/>
</dbReference>
<dbReference type="EMBL" id="LZPO01027503">
    <property type="protein sequence ID" value="OBS78164.1"/>
    <property type="molecule type" value="Genomic_DNA"/>
</dbReference>
<accession>A0A1A6HIV7</accession>
<evidence type="ECO:0000313" key="7">
    <source>
        <dbReference type="Proteomes" id="UP000092124"/>
    </source>
</evidence>
<dbReference type="InterPro" id="IPR029058">
    <property type="entry name" value="AB_hydrolase_fold"/>
</dbReference>
<dbReference type="PANTHER" id="PTHR11010">
    <property type="entry name" value="PROTEASE S28 PRO-X CARBOXYPEPTIDASE-RELATED"/>
    <property type="match status" value="1"/>
</dbReference>
<sequence>IDHFGFSNTKTFKQRYLISDKYWKTYDGVILFYTGNEGDITWFSNHTGFMWDVAEKLKALLVFAEHRYYGESLPFAEESRKDSKYLNYLTSEQALADFAELIRHLKRTVPGADGQPIIAIGGSYGASAPIWQFEDLIPCGVFMKIVTDDFKKSGAKCSESILRSWGAINRLSNTGSGLPWLTRAFHLCNSLNSKDIQRLKDWLSETWVNLAMVNYPYPANFLKPLPSWPVK</sequence>
<gene>
    <name evidence="6" type="ORF">A6R68_19443</name>
</gene>
<dbReference type="GO" id="GO:0006508">
    <property type="term" value="P:proteolysis"/>
    <property type="evidence" value="ECO:0007669"/>
    <property type="project" value="UniProtKB-KW"/>
</dbReference>
<evidence type="ECO:0000256" key="2">
    <source>
        <dbReference type="ARBA" id="ARBA00022670"/>
    </source>
</evidence>
<dbReference type="OrthoDB" id="2130629at2759"/>
<proteinExistence type="inferred from homology"/>
<feature type="non-terminal residue" evidence="6">
    <location>
        <position position="1"/>
    </location>
</feature>
<dbReference type="Proteomes" id="UP000092124">
    <property type="component" value="Unassembled WGS sequence"/>
</dbReference>
<dbReference type="SUPFAM" id="SSF53474">
    <property type="entry name" value="alpha/beta-Hydrolases"/>
    <property type="match status" value="1"/>
</dbReference>
<evidence type="ECO:0000313" key="6">
    <source>
        <dbReference type="EMBL" id="OBS78164.1"/>
    </source>
</evidence>
<dbReference type="GO" id="GO:0070008">
    <property type="term" value="F:serine-type exopeptidase activity"/>
    <property type="evidence" value="ECO:0007669"/>
    <property type="project" value="InterPro"/>
</dbReference>
<feature type="non-terminal residue" evidence="6">
    <location>
        <position position="231"/>
    </location>
</feature>
<dbReference type="Pfam" id="PF05577">
    <property type="entry name" value="Peptidase_S28"/>
    <property type="match status" value="1"/>
</dbReference>
<protein>
    <recommendedName>
        <fullName evidence="8">Prolylcarboxypeptidase</fullName>
    </recommendedName>
</protein>
<evidence type="ECO:0000256" key="5">
    <source>
        <dbReference type="ARBA" id="ARBA00023180"/>
    </source>
</evidence>
<dbReference type="InterPro" id="IPR008758">
    <property type="entry name" value="Peptidase_S28"/>
</dbReference>
<dbReference type="PANTHER" id="PTHR11010:SF38">
    <property type="entry name" value="LYSOSOMAL PRO-X CARBOXYPEPTIDASE"/>
    <property type="match status" value="1"/>
</dbReference>
<name>A0A1A6HIV7_NEOLE</name>
<dbReference type="Gene3D" id="3.40.50.1820">
    <property type="entry name" value="alpha/beta hydrolase"/>
    <property type="match status" value="1"/>
</dbReference>
<keyword evidence="2" id="KW-0645">Protease</keyword>
<keyword evidence="7" id="KW-1185">Reference proteome</keyword>
<dbReference type="STRING" id="56216.A0A1A6HIV7"/>
<reference evidence="6 7" key="1">
    <citation type="submission" date="2016-06" db="EMBL/GenBank/DDBJ databases">
        <title>The Draft Genome Sequence and Annotation of the Desert Woodrat Neotoma lepida.</title>
        <authorList>
            <person name="Campbell M."/>
            <person name="Oakeson K.F."/>
            <person name="Yandell M."/>
            <person name="Halpert J.R."/>
            <person name="Dearing D."/>
        </authorList>
    </citation>
    <scope>NUCLEOTIDE SEQUENCE [LARGE SCALE GENOMIC DNA]</scope>
    <source>
        <strain evidence="6">417</strain>
        <tissue evidence="6">Liver</tissue>
    </source>
</reference>
<dbReference type="GO" id="GO:0003085">
    <property type="term" value="P:negative regulation of systemic arterial blood pressure"/>
    <property type="evidence" value="ECO:0007669"/>
    <property type="project" value="TreeGrafter"/>
</dbReference>
<comment type="caution">
    <text evidence="6">The sequence shown here is derived from an EMBL/GenBank/DDBJ whole genome shotgun (WGS) entry which is preliminary data.</text>
</comment>
<dbReference type="GO" id="GO:0043535">
    <property type="term" value="P:regulation of blood vessel endothelial cell migration"/>
    <property type="evidence" value="ECO:0007669"/>
    <property type="project" value="TreeGrafter"/>
</dbReference>
<dbReference type="GO" id="GO:0008239">
    <property type="term" value="F:dipeptidyl-peptidase activity"/>
    <property type="evidence" value="ECO:0007669"/>
    <property type="project" value="TreeGrafter"/>
</dbReference>
<keyword evidence="4" id="KW-0378">Hydrolase</keyword>
<evidence type="ECO:0000256" key="3">
    <source>
        <dbReference type="ARBA" id="ARBA00022729"/>
    </source>
</evidence>
<comment type="similarity">
    <text evidence="1">Belongs to the peptidase S28 family.</text>
</comment>
<dbReference type="AlphaFoldDB" id="A0A1A6HIV7"/>
<keyword evidence="3" id="KW-0732">Signal</keyword>
<keyword evidence="5" id="KW-0325">Glycoprotein</keyword>
<evidence type="ECO:0000256" key="1">
    <source>
        <dbReference type="ARBA" id="ARBA00011079"/>
    </source>
</evidence>